<reference evidence="3 4" key="1">
    <citation type="submission" date="2018-07" db="EMBL/GenBank/DDBJ databases">
        <title>Dyadobacter roseus sp. nov., isolated from rose rhizosphere soil.</title>
        <authorList>
            <person name="Chen L."/>
        </authorList>
    </citation>
    <scope>NUCLEOTIDE SEQUENCE [LARGE SCALE GENOMIC DNA]</scope>
    <source>
        <strain evidence="3 4">RS19</strain>
    </source>
</reference>
<feature type="transmembrane region" description="Helical" evidence="1">
    <location>
        <begin position="46"/>
        <end position="72"/>
    </location>
</feature>
<feature type="domain" description="PH" evidence="2">
    <location>
        <begin position="54"/>
        <end position="175"/>
    </location>
</feature>
<keyword evidence="4" id="KW-1185">Reference proteome</keyword>
<evidence type="ECO:0000313" key="4">
    <source>
        <dbReference type="Proteomes" id="UP000256373"/>
    </source>
</evidence>
<dbReference type="InterPro" id="IPR058916">
    <property type="entry name" value="PH_40"/>
</dbReference>
<accession>A0A3D8Y721</accession>
<protein>
    <recommendedName>
        <fullName evidence="2">PH domain-containing protein</fullName>
    </recommendedName>
</protein>
<gene>
    <name evidence="3" type="ORF">DSL64_20205</name>
</gene>
<dbReference type="OrthoDB" id="944635at2"/>
<sequence>MDVLLIFLFVFGFAAWGIWKLYLAARDTYGDNSPLKVERVYKKSAISYFLGFDYVFSYSFLALAGIFLYFLFTMNFSSSGSAAWIGFMLLLTMFMALTFLSAHNILLIHNYWKFTKDVVITSVPDKHEIKLDIAGKEVTLKKDTIESLTIVTNDSRNSFTHFIYHLNNGEKFILTDRMPGLWVIHEYFKKIPIQQTIKLFPYIK</sequence>
<feature type="transmembrane region" description="Helical" evidence="1">
    <location>
        <begin position="6"/>
        <end position="25"/>
    </location>
</feature>
<evidence type="ECO:0000313" key="3">
    <source>
        <dbReference type="EMBL" id="REA58688.1"/>
    </source>
</evidence>
<comment type="caution">
    <text evidence="3">The sequence shown here is derived from an EMBL/GenBank/DDBJ whole genome shotgun (WGS) entry which is preliminary data.</text>
</comment>
<keyword evidence="1" id="KW-1133">Transmembrane helix</keyword>
<keyword evidence="1" id="KW-0812">Transmembrane</keyword>
<dbReference type="Pfam" id="PF26566">
    <property type="entry name" value="PH_40"/>
    <property type="match status" value="1"/>
</dbReference>
<name>A0A3D8Y721_9BACT</name>
<proteinExistence type="predicted"/>
<dbReference type="EMBL" id="QNUL01000019">
    <property type="protein sequence ID" value="REA58688.1"/>
    <property type="molecule type" value="Genomic_DNA"/>
</dbReference>
<dbReference type="Proteomes" id="UP000256373">
    <property type="component" value="Unassembled WGS sequence"/>
</dbReference>
<evidence type="ECO:0000256" key="1">
    <source>
        <dbReference type="SAM" id="Phobius"/>
    </source>
</evidence>
<feature type="transmembrane region" description="Helical" evidence="1">
    <location>
        <begin position="84"/>
        <end position="107"/>
    </location>
</feature>
<dbReference type="RefSeq" id="WP_115832746.1">
    <property type="nucleotide sequence ID" value="NZ_QNUL01000019.1"/>
</dbReference>
<keyword evidence="1" id="KW-0472">Membrane</keyword>
<evidence type="ECO:0000259" key="2">
    <source>
        <dbReference type="Pfam" id="PF26566"/>
    </source>
</evidence>
<dbReference type="AlphaFoldDB" id="A0A3D8Y721"/>
<organism evidence="3 4">
    <name type="scientific">Dyadobacter luteus</name>
    <dbReference type="NCBI Taxonomy" id="2259619"/>
    <lineage>
        <taxon>Bacteria</taxon>
        <taxon>Pseudomonadati</taxon>
        <taxon>Bacteroidota</taxon>
        <taxon>Cytophagia</taxon>
        <taxon>Cytophagales</taxon>
        <taxon>Spirosomataceae</taxon>
        <taxon>Dyadobacter</taxon>
    </lineage>
</organism>